<evidence type="ECO:0000313" key="4">
    <source>
        <dbReference type="Proteomes" id="UP000285060"/>
    </source>
</evidence>
<dbReference type="GO" id="GO:0031012">
    <property type="term" value="C:extracellular matrix"/>
    <property type="evidence" value="ECO:0007669"/>
    <property type="project" value="TreeGrafter"/>
</dbReference>
<dbReference type="SUPFAM" id="SSF52058">
    <property type="entry name" value="L domain-like"/>
    <property type="match status" value="1"/>
</dbReference>
<keyword evidence="2" id="KW-1133">Transmembrane helix</keyword>
<dbReference type="GO" id="GO:0005615">
    <property type="term" value="C:extracellular space"/>
    <property type="evidence" value="ECO:0007669"/>
    <property type="project" value="TreeGrafter"/>
</dbReference>
<dbReference type="AlphaFoldDB" id="A0A3R6Z0M0"/>
<organism evidence="3 4">
    <name type="scientific">Aphanomyces invadans</name>
    <dbReference type="NCBI Taxonomy" id="157072"/>
    <lineage>
        <taxon>Eukaryota</taxon>
        <taxon>Sar</taxon>
        <taxon>Stramenopiles</taxon>
        <taxon>Oomycota</taxon>
        <taxon>Saprolegniomycetes</taxon>
        <taxon>Saprolegniales</taxon>
        <taxon>Verrucalvaceae</taxon>
        <taxon>Aphanomyces</taxon>
    </lineage>
</organism>
<accession>A0A3R6Z0M0</accession>
<dbReference type="PANTHER" id="PTHR24373">
    <property type="entry name" value="SLIT RELATED LEUCINE-RICH REPEAT NEURONAL PROTEIN"/>
    <property type="match status" value="1"/>
</dbReference>
<keyword evidence="2" id="KW-0812">Transmembrane</keyword>
<feature type="transmembrane region" description="Helical" evidence="2">
    <location>
        <begin position="39"/>
        <end position="57"/>
    </location>
</feature>
<dbReference type="Pfam" id="PF13855">
    <property type="entry name" value="LRR_8"/>
    <property type="match status" value="1"/>
</dbReference>
<evidence type="ECO:0000256" key="1">
    <source>
        <dbReference type="ARBA" id="ARBA00022729"/>
    </source>
</evidence>
<dbReference type="InterPro" id="IPR050328">
    <property type="entry name" value="Dev_Immune_Receptor"/>
</dbReference>
<dbReference type="EMBL" id="QUSY01000242">
    <property type="protein sequence ID" value="RHY31124.1"/>
    <property type="molecule type" value="Genomic_DNA"/>
</dbReference>
<dbReference type="VEuPathDB" id="FungiDB:H310_09800"/>
<feature type="transmembrane region" description="Helical" evidence="2">
    <location>
        <begin position="133"/>
        <end position="154"/>
    </location>
</feature>
<evidence type="ECO:0000313" key="3">
    <source>
        <dbReference type="EMBL" id="RHY31124.1"/>
    </source>
</evidence>
<name>A0A3R6Z0M0_9STRA</name>
<dbReference type="InterPro" id="IPR001611">
    <property type="entry name" value="Leu-rich_rpt"/>
</dbReference>
<dbReference type="Gene3D" id="3.80.10.10">
    <property type="entry name" value="Ribonuclease Inhibitor"/>
    <property type="match status" value="1"/>
</dbReference>
<feature type="transmembrane region" description="Helical" evidence="2">
    <location>
        <begin position="166"/>
        <end position="192"/>
    </location>
</feature>
<sequence length="592" mass="66153">MTKHVVSALYLVVQVAIIYKLDDSERQVTRVINIPGTSAAYLTLAGLHIILFVRTCFPTNRRKLTNRNLLANNTRHLQWLSPAKLAWLDRRLNEALAWLGSDNFMVAYNLIELAGQTYEAFAISHQLVDHTAVATFVVFVALHAIVTPLCFLTAHKTTKIIMVNWTSSVCSFVMSSLLHIVAYLIPLVRYVVYNPNMARNPIALVRGVQFTRHNMVTSIPDGVAKCAIHLGSIVSLWRLVTSLRLATNALNRGRRLTKQTSSNLTSSKMKHFGVRGWVKLYMMCSATWGVVLLVSLGHAAWFRDACPVSCVLFTRPLWDTRCQCSYVHVNCAVLKIADAETALHASDLGSNVLAILISRCDLPTGLRNQTLHQFPSLYYLGVKFTNTSSWPDASLPPFMSVVVFRNMPMAVVPTMLLGQLPRVLVSMTLSNLPLVEPFEVPATWQTLTRLCLTNVSISSLPTTVFAHMNLNRLFLYHNAITALPNALQGMRSLSVVDVSGNHMTKAPWNLLQQTSRTVLLCGNPLDDPTVPDFVDARQRQAYVETFQASCINPCAPDCYRHFLGDYECQLPCFTSACDYDHGDCDVFQFDRT</sequence>
<keyword evidence="4" id="KW-1185">Reference proteome</keyword>
<gene>
    <name evidence="3" type="ORF">DYB32_003739</name>
</gene>
<dbReference type="InterPro" id="IPR032675">
    <property type="entry name" value="LRR_dom_sf"/>
</dbReference>
<evidence type="ECO:0008006" key="5">
    <source>
        <dbReference type="Google" id="ProtNLM"/>
    </source>
</evidence>
<dbReference type="Proteomes" id="UP000285060">
    <property type="component" value="Unassembled WGS sequence"/>
</dbReference>
<feature type="transmembrane region" description="Helical" evidence="2">
    <location>
        <begin position="280"/>
        <end position="302"/>
    </location>
</feature>
<keyword evidence="1" id="KW-0732">Signal</keyword>
<protein>
    <recommendedName>
        <fullName evidence="5">LNR domain-containing protein</fullName>
    </recommendedName>
</protein>
<evidence type="ECO:0000256" key="2">
    <source>
        <dbReference type="SAM" id="Phobius"/>
    </source>
</evidence>
<proteinExistence type="predicted"/>
<dbReference type="PANTHER" id="PTHR24373:SF261">
    <property type="entry name" value="VASORIN"/>
    <property type="match status" value="1"/>
</dbReference>
<reference evidence="3 4" key="1">
    <citation type="submission" date="2018-08" db="EMBL/GenBank/DDBJ databases">
        <title>Aphanomyces genome sequencing and annotation.</title>
        <authorList>
            <person name="Minardi D."/>
            <person name="Oidtmann B."/>
            <person name="Van Der Giezen M."/>
            <person name="Studholme D.J."/>
        </authorList>
    </citation>
    <scope>NUCLEOTIDE SEQUENCE [LARGE SCALE GENOMIC DNA]</scope>
    <source>
        <strain evidence="3 4">NJM0002</strain>
    </source>
</reference>
<comment type="caution">
    <text evidence="3">The sequence shown here is derived from an EMBL/GenBank/DDBJ whole genome shotgun (WGS) entry which is preliminary data.</text>
</comment>
<keyword evidence="2" id="KW-0472">Membrane</keyword>